<reference evidence="1" key="1">
    <citation type="submission" date="2024-12" db="EMBL/GenBank/DDBJ databases">
        <authorList>
            <person name="Wu N."/>
        </authorList>
    </citation>
    <scope>NUCLEOTIDE SEQUENCE</scope>
    <source>
        <strain evidence="1">P15</strain>
    </source>
</reference>
<sequence>MDKLIRWGIIGCGDVTEVKSGPALQKAEGSSLTAVMRRNAALAEDYAKRHGVSRWYGQADQLIADPEVDAIYVATPPSSHKEYALAAAKAGKPVYVEKPMAMNAAECTAMIEACKDAGVPLYVAFYRRGLPRFQQVKKWLDEGAIGDIRFVRTVHMAKPLAQTGEEMWRVNPAISGGGLFLDLGSHTLDLLDYLLGPIRDVSGHASNMGSPYAAEDTVSGEYVFESGVHGSGIWCFNSYADEEYNEIVGSKGSIWFSTFEEKPVVLRTAEQEQKRSLAHPPHVQQPLIQTVVDELLGRGKALSTGESAIRTSRVAEILTRAYYAGDR</sequence>
<organism evidence="1 2">
    <name type="scientific">Paenibacillus mesotrionivorans</name>
    <dbReference type="NCBI Taxonomy" id="3160968"/>
    <lineage>
        <taxon>Bacteria</taxon>
        <taxon>Bacillati</taxon>
        <taxon>Bacillota</taxon>
        <taxon>Bacilli</taxon>
        <taxon>Bacillales</taxon>
        <taxon>Paenibacillaceae</taxon>
        <taxon>Paenibacillus</taxon>
    </lineage>
</organism>
<dbReference type="EMBL" id="JBJURJ010000006">
    <property type="protein sequence ID" value="MFM9328798.1"/>
    <property type="molecule type" value="Genomic_DNA"/>
</dbReference>
<gene>
    <name evidence="1" type="ORF">ACI1P1_10900</name>
</gene>
<comment type="caution">
    <text evidence="1">The sequence shown here is derived from an EMBL/GenBank/DDBJ whole genome shotgun (WGS) entry which is preliminary data.</text>
</comment>
<accession>A0ACC7NVP7</accession>
<evidence type="ECO:0000313" key="1">
    <source>
        <dbReference type="EMBL" id="MFM9328798.1"/>
    </source>
</evidence>
<name>A0ACC7NVP7_9BACL</name>
<proteinExistence type="predicted"/>
<keyword evidence="2" id="KW-1185">Reference proteome</keyword>
<protein>
    <submittedName>
        <fullName evidence="1">Gfo/Idh/MocA family protein</fullName>
    </submittedName>
</protein>
<dbReference type="Proteomes" id="UP001631969">
    <property type="component" value="Unassembled WGS sequence"/>
</dbReference>
<evidence type="ECO:0000313" key="2">
    <source>
        <dbReference type="Proteomes" id="UP001631969"/>
    </source>
</evidence>